<dbReference type="EMBL" id="LBNQ01000025">
    <property type="protein sequence ID" value="KKW67782.1"/>
    <property type="molecule type" value="Genomic_DNA"/>
</dbReference>
<evidence type="ECO:0000256" key="2">
    <source>
        <dbReference type="ARBA" id="ARBA00010740"/>
    </source>
</evidence>
<comment type="caution">
    <text evidence="6">The sequence shown here is derived from an EMBL/GenBank/DDBJ whole genome shotgun (WGS) entry which is preliminary data.</text>
</comment>
<name>A0A0U1PZ34_9BURK</name>
<evidence type="ECO:0000256" key="4">
    <source>
        <dbReference type="ARBA" id="ARBA00022517"/>
    </source>
</evidence>
<dbReference type="InterPro" id="IPR003772">
    <property type="entry name" value="YceD"/>
</dbReference>
<evidence type="ECO:0000313" key="6">
    <source>
        <dbReference type="EMBL" id="KKW67782.1"/>
    </source>
</evidence>
<accession>A0A0U1PZ34</accession>
<evidence type="ECO:0000256" key="5">
    <source>
        <dbReference type="ARBA" id="ARBA00031841"/>
    </source>
</evidence>
<dbReference type="OrthoDB" id="5297600at2"/>
<dbReference type="Proteomes" id="UP000050580">
    <property type="component" value="Unassembled WGS sequence"/>
</dbReference>
<protein>
    <recommendedName>
        <fullName evidence="3">Large ribosomal RNA subunit accumulation protein YceD</fullName>
    </recommendedName>
    <alternativeName>
        <fullName evidence="5">23S rRNA accumulation protein YceD</fullName>
    </alternativeName>
</protein>
<gene>
    <name evidence="6" type="ORF">AAV94_09165</name>
</gene>
<dbReference type="PANTHER" id="PTHR38099">
    <property type="entry name" value="LARGE RIBOSOMAL RNA SUBUNIT ACCUMULATION PROTEIN YCED"/>
    <property type="match status" value="1"/>
</dbReference>
<sequence>MIDHRPYRKLDIRAFAHHGSSASGTIALHELDRLAEEVVNGTDTSALLIDWRIRAEERANGAGLDEPWLLCEASATLPLVCQRCLDGMPTTLRTHQWFRFVATEAQAEEEDAVAEEDVLALAGPIDVFQLIEDDLLMALPPIATHAQCTPPARPHVQDPAFDAALGERKNPFAALGDLVAPKHDRGDRDR</sequence>
<dbReference type="Pfam" id="PF02620">
    <property type="entry name" value="YceD"/>
    <property type="match status" value="1"/>
</dbReference>
<dbReference type="PANTHER" id="PTHR38099:SF1">
    <property type="entry name" value="LARGE RIBOSOMAL RNA SUBUNIT ACCUMULATION PROTEIN YCED"/>
    <property type="match status" value="1"/>
</dbReference>
<keyword evidence="4" id="KW-0690">Ribosome biogenesis</keyword>
<proteinExistence type="inferred from homology"/>
<organism evidence="6 7">
    <name type="scientific">Lampropedia cohaerens</name>
    <dbReference type="NCBI Taxonomy" id="1610491"/>
    <lineage>
        <taxon>Bacteria</taxon>
        <taxon>Pseudomonadati</taxon>
        <taxon>Pseudomonadota</taxon>
        <taxon>Betaproteobacteria</taxon>
        <taxon>Burkholderiales</taxon>
        <taxon>Comamonadaceae</taxon>
        <taxon>Lampropedia</taxon>
    </lineage>
</organism>
<dbReference type="InterPro" id="IPR039255">
    <property type="entry name" value="YceD_bac"/>
</dbReference>
<dbReference type="GO" id="GO:0005829">
    <property type="term" value="C:cytosol"/>
    <property type="evidence" value="ECO:0007669"/>
    <property type="project" value="TreeGrafter"/>
</dbReference>
<dbReference type="STRING" id="1610491.AAV94_09165"/>
<evidence type="ECO:0000256" key="3">
    <source>
        <dbReference type="ARBA" id="ARBA00015716"/>
    </source>
</evidence>
<comment type="function">
    <text evidence="1">Plays a role in synthesis, processing and/or stability of 23S rRNA.</text>
</comment>
<comment type="similarity">
    <text evidence="2">Belongs to the DUF177 domain family.</text>
</comment>
<evidence type="ECO:0000313" key="7">
    <source>
        <dbReference type="Proteomes" id="UP000050580"/>
    </source>
</evidence>
<reference evidence="6 7" key="1">
    <citation type="submission" date="2015-05" db="EMBL/GenBank/DDBJ databases">
        <title>Draft genome sequence of Lampropedia sp. CT6, isolated from the microbial mat of a hot water spring, located at Manikaran, India.</title>
        <authorList>
            <person name="Tripathi C."/>
            <person name="Rani P."/>
            <person name="Mahato N.K."/>
            <person name="Lal R."/>
        </authorList>
    </citation>
    <scope>NUCLEOTIDE SEQUENCE [LARGE SCALE GENOMIC DNA]</scope>
    <source>
        <strain evidence="6 7">CT6</strain>
    </source>
</reference>
<dbReference type="RefSeq" id="WP_046742004.1">
    <property type="nucleotide sequence ID" value="NZ_LBNQ01000025.1"/>
</dbReference>
<dbReference type="AlphaFoldDB" id="A0A0U1PZ34"/>
<keyword evidence="7" id="KW-1185">Reference proteome</keyword>
<evidence type="ECO:0000256" key="1">
    <source>
        <dbReference type="ARBA" id="ARBA00002868"/>
    </source>
</evidence>
<dbReference type="GO" id="GO:0042254">
    <property type="term" value="P:ribosome biogenesis"/>
    <property type="evidence" value="ECO:0007669"/>
    <property type="project" value="UniProtKB-KW"/>
</dbReference>